<dbReference type="PANTHER" id="PTHR30457:SF12">
    <property type="entry name" value="5'_3'-NUCLEOTIDASE SURE"/>
    <property type="match status" value="1"/>
</dbReference>
<dbReference type="HAMAP" id="MF_00060">
    <property type="entry name" value="SurE"/>
    <property type="match status" value="1"/>
</dbReference>
<evidence type="ECO:0000256" key="9">
    <source>
        <dbReference type="ARBA" id="ARBA00022801"/>
    </source>
</evidence>
<name>A0A0F9AAT7_9ZZZZ</name>
<evidence type="ECO:0000256" key="5">
    <source>
        <dbReference type="ARBA" id="ARBA00012643"/>
    </source>
</evidence>
<dbReference type="GO" id="GO:0004309">
    <property type="term" value="F:exopolyphosphatase activity"/>
    <property type="evidence" value="ECO:0007669"/>
    <property type="project" value="TreeGrafter"/>
</dbReference>
<evidence type="ECO:0000259" key="10">
    <source>
        <dbReference type="Pfam" id="PF01975"/>
    </source>
</evidence>
<feature type="domain" description="Survival protein SurE-like phosphatase/nucleotidase" evidence="10">
    <location>
        <begin position="4"/>
        <end position="186"/>
    </location>
</feature>
<dbReference type="GO" id="GO:0005737">
    <property type="term" value="C:cytoplasm"/>
    <property type="evidence" value="ECO:0007669"/>
    <property type="project" value="UniProtKB-SubCell"/>
</dbReference>
<evidence type="ECO:0000256" key="7">
    <source>
        <dbReference type="ARBA" id="ARBA00022723"/>
    </source>
</evidence>
<evidence type="ECO:0000256" key="3">
    <source>
        <dbReference type="ARBA" id="ARBA00004496"/>
    </source>
</evidence>
<dbReference type="EC" id="3.1.3.5" evidence="5"/>
<comment type="subcellular location">
    <subcellularLocation>
        <location evidence="3">Cytoplasm</location>
    </subcellularLocation>
</comment>
<dbReference type="InterPro" id="IPR036523">
    <property type="entry name" value="SurE-like_sf"/>
</dbReference>
<keyword evidence="6" id="KW-0963">Cytoplasm</keyword>
<dbReference type="GO" id="GO:0000166">
    <property type="term" value="F:nucleotide binding"/>
    <property type="evidence" value="ECO:0007669"/>
    <property type="project" value="UniProtKB-KW"/>
</dbReference>
<dbReference type="FunFam" id="3.40.1210.10:FF:000001">
    <property type="entry name" value="5'/3'-nucleotidase SurE"/>
    <property type="match status" value="1"/>
</dbReference>
<evidence type="ECO:0000256" key="2">
    <source>
        <dbReference type="ARBA" id="ARBA00001946"/>
    </source>
</evidence>
<dbReference type="NCBIfam" id="NF001490">
    <property type="entry name" value="PRK00346.1-4"/>
    <property type="match status" value="1"/>
</dbReference>
<dbReference type="Gene3D" id="3.40.1210.10">
    <property type="entry name" value="Survival protein SurE-like phosphatase/nucleotidase"/>
    <property type="match status" value="1"/>
</dbReference>
<comment type="catalytic activity">
    <reaction evidence="1">
        <text>a ribonucleoside 5'-phosphate + H2O = a ribonucleoside + phosphate</text>
        <dbReference type="Rhea" id="RHEA:12484"/>
        <dbReference type="ChEBI" id="CHEBI:15377"/>
        <dbReference type="ChEBI" id="CHEBI:18254"/>
        <dbReference type="ChEBI" id="CHEBI:43474"/>
        <dbReference type="ChEBI" id="CHEBI:58043"/>
        <dbReference type="EC" id="3.1.3.5"/>
    </reaction>
</comment>
<dbReference type="GO" id="GO:0008254">
    <property type="term" value="F:3'-nucleotidase activity"/>
    <property type="evidence" value="ECO:0007669"/>
    <property type="project" value="TreeGrafter"/>
</dbReference>
<dbReference type="InterPro" id="IPR030048">
    <property type="entry name" value="SurE"/>
</dbReference>
<keyword evidence="9" id="KW-0378">Hydrolase</keyword>
<evidence type="ECO:0000256" key="1">
    <source>
        <dbReference type="ARBA" id="ARBA00000815"/>
    </source>
</evidence>
<dbReference type="InterPro" id="IPR002828">
    <property type="entry name" value="SurE-like_Pase/nucleotidase"/>
</dbReference>
<sequence length="253" mass="28191">MKNILLSNDDGIQSRGIRALDDFFSKHYHVFIVAPDRERSATGHSISLRDPIRLKTVEKDRVFSVDGTPVDAVHVALLGVLKVPVDFVISGINNGLNLGSDVFYSGTVSAAFQAATFNIPGIAVSIDNNGEEIHYETAAYFLHRIINKIKKYPLGKGIILNVNVPNLEVDDIAGMEITKLGKRCYNDSLIEREDPKKNKYYWIAGKLLNTDSEAGTDVKAVDEKKVSITPLRLDVTAFDLIEKLKEQYFHEID</sequence>
<dbReference type="PANTHER" id="PTHR30457">
    <property type="entry name" value="5'-NUCLEOTIDASE SURE"/>
    <property type="match status" value="1"/>
</dbReference>
<keyword evidence="8" id="KW-0547">Nucleotide-binding</keyword>
<dbReference type="Pfam" id="PF01975">
    <property type="entry name" value="SurE"/>
    <property type="match status" value="1"/>
</dbReference>
<keyword evidence="7" id="KW-0479">Metal-binding</keyword>
<evidence type="ECO:0000256" key="8">
    <source>
        <dbReference type="ARBA" id="ARBA00022741"/>
    </source>
</evidence>
<comment type="cofactor">
    <cofactor evidence="2">
        <name>Mg(2+)</name>
        <dbReference type="ChEBI" id="CHEBI:18420"/>
    </cofactor>
</comment>
<dbReference type="NCBIfam" id="TIGR00087">
    <property type="entry name" value="surE"/>
    <property type="match status" value="1"/>
</dbReference>
<evidence type="ECO:0000256" key="4">
    <source>
        <dbReference type="ARBA" id="ARBA00011062"/>
    </source>
</evidence>
<evidence type="ECO:0000313" key="11">
    <source>
        <dbReference type="EMBL" id="KKL06664.1"/>
    </source>
</evidence>
<comment type="similarity">
    <text evidence="4">Belongs to the SurE nucleotidase family.</text>
</comment>
<reference evidence="11" key="1">
    <citation type="journal article" date="2015" name="Nature">
        <title>Complex archaea that bridge the gap between prokaryotes and eukaryotes.</title>
        <authorList>
            <person name="Spang A."/>
            <person name="Saw J.H."/>
            <person name="Jorgensen S.L."/>
            <person name="Zaremba-Niedzwiedzka K."/>
            <person name="Martijn J."/>
            <person name="Lind A.E."/>
            <person name="van Eijk R."/>
            <person name="Schleper C."/>
            <person name="Guy L."/>
            <person name="Ettema T.J."/>
        </authorList>
    </citation>
    <scope>NUCLEOTIDE SEQUENCE</scope>
</reference>
<evidence type="ECO:0000256" key="6">
    <source>
        <dbReference type="ARBA" id="ARBA00022490"/>
    </source>
</evidence>
<accession>A0A0F9AAT7</accession>
<dbReference type="AlphaFoldDB" id="A0A0F9AAT7"/>
<dbReference type="GO" id="GO:0008253">
    <property type="term" value="F:5'-nucleotidase activity"/>
    <property type="evidence" value="ECO:0007669"/>
    <property type="project" value="UniProtKB-EC"/>
</dbReference>
<dbReference type="EMBL" id="LAZR01043612">
    <property type="protein sequence ID" value="KKL06664.1"/>
    <property type="molecule type" value="Genomic_DNA"/>
</dbReference>
<dbReference type="SUPFAM" id="SSF64167">
    <property type="entry name" value="SurE-like"/>
    <property type="match status" value="1"/>
</dbReference>
<protein>
    <recommendedName>
        <fullName evidence="5">5'-nucleotidase</fullName>
        <ecNumber evidence="5">3.1.3.5</ecNumber>
    </recommendedName>
</protein>
<dbReference type="GO" id="GO:0046872">
    <property type="term" value="F:metal ion binding"/>
    <property type="evidence" value="ECO:0007669"/>
    <property type="project" value="UniProtKB-KW"/>
</dbReference>
<organism evidence="11">
    <name type="scientific">marine sediment metagenome</name>
    <dbReference type="NCBI Taxonomy" id="412755"/>
    <lineage>
        <taxon>unclassified sequences</taxon>
        <taxon>metagenomes</taxon>
        <taxon>ecological metagenomes</taxon>
    </lineage>
</organism>
<proteinExistence type="inferred from homology"/>
<gene>
    <name evidence="11" type="ORF">LCGC14_2593760</name>
</gene>
<comment type="caution">
    <text evidence="11">The sequence shown here is derived from an EMBL/GenBank/DDBJ whole genome shotgun (WGS) entry which is preliminary data.</text>
</comment>